<evidence type="ECO:0000313" key="1">
    <source>
        <dbReference type="EMBL" id="KAK7305118.1"/>
    </source>
</evidence>
<keyword evidence="2" id="KW-1185">Reference proteome</keyword>
<proteinExistence type="predicted"/>
<evidence type="ECO:0000313" key="2">
    <source>
        <dbReference type="Proteomes" id="UP001367508"/>
    </source>
</evidence>
<accession>A0AAN9PPN7</accession>
<comment type="caution">
    <text evidence="1">The sequence shown here is derived from an EMBL/GenBank/DDBJ whole genome shotgun (WGS) entry which is preliminary data.</text>
</comment>
<protein>
    <submittedName>
        <fullName evidence="1">Uncharacterized protein</fullName>
    </submittedName>
</protein>
<dbReference type="AlphaFoldDB" id="A0AAN9PPN7"/>
<name>A0AAN9PPN7_CANGL</name>
<sequence length="99" mass="11470">MYFKIYNRIYPGYHDIHLTVESVRNTALSQSLPHDVFSLKLYGIVFGTLFNASNHLVSQIPFHVQKSHAQRAKKKEGIFSYWRNDASFSKFSGDWMVGV</sequence>
<reference evidence="1 2" key="1">
    <citation type="submission" date="2024-01" db="EMBL/GenBank/DDBJ databases">
        <title>The genomes of 5 underutilized Papilionoideae crops provide insights into root nodulation and disease resistanc.</title>
        <authorList>
            <person name="Jiang F."/>
        </authorList>
    </citation>
    <scope>NUCLEOTIDE SEQUENCE [LARGE SCALE GENOMIC DNA]</scope>
    <source>
        <strain evidence="1">LVBAO_FW01</strain>
        <tissue evidence="1">Leaves</tissue>
    </source>
</reference>
<gene>
    <name evidence="1" type="ORF">VNO77_43018</name>
</gene>
<dbReference type="EMBL" id="JAYMYQ010000011">
    <property type="protein sequence ID" value="KAK7305118.1"/>
    <property type="molecule type" value="Genomic_DNA"/>
</dbReference>
<organism evidence="1 2">
    <name type="scientific">Canavalia gladiata</name>
    <name type="common">Sword bean</name>
    <name type="synonym">Dolichos gladiatus</name>
    <dbReference type="NCBI Taxonomy" id="3824"/>
    <lineage>
        <taxon>Eukaryota</taxon>
        <taxon>Viridiplantae</taxon>
        <taxon>Streptophyta</taxon>
        <taxon>Embryophyta</taxon>
        <taxon>Tracheophyta</taxon>
        <taxon>Spermatophyta</taxon>
        <taxon>Magnoliopsida</taxon>
        <taxon>eudicotyledons</taxon>
        <taxon>Gunneridae</taxon>
        <taxon>Pentapetalae</taxon>
        <taxon>rosids</taxon>
        <taxon>fabids</taxon>
        <taxon>Fabales</taxon>
        <taxon>Fabaceae</taxon>
        <taxon>Papilionoideae</taxon>
        <taxon>50 kb inversion clade</taxon>
        <taxon>NPAAA clade</taxon>
        <taxon>indigoferoid/millettioid clade</taxon>
        <taxon>Phaseoleae</taxon>
        <taxon>Canavalia</taxon>
    </lineage>
</organism>
<dbReference type="Proteomes" id="UP001367508">
    <property type="component" value="Unassembled WGS sequence"/>
</dbReference>